<dbReference type="Pfam" id="PF00356">
    <property type="entry name" value="LacI"/>
    <property type="match status" value="1"/>
</dbReference>
<dbReference type="Proteomes" id="UP000307201">
    <property type="component" value="Unassembled WGS sequence"/>
</dbReference>
<keyword evidence="2 5" id="KW-0238">DNA-binding</keyword>
<gene>
    <name evidence="5" type="ORF">FEZ48_11095</name>
</gene>
<dbReference type="Pfam" id="PF13377">
    <property type="entry name" value="Peripla_BP_3"/>
    <property type="match status" value="1"/>
</dbReference>
<dbReference type="CDD" id="cd01544">
    <property type="entry name" value="PBP1_GalR"/>
    <property type="match status" value="1"/>
</dbReference>
<dbReference type="STRING" id="191770.SAMN04488013_12422"/>
<dbReference type="InterPro" id="IPR028082">
    <property type="entry name" value="Peripla_BP_I"/>
</dbReference>
<dbReference type="SMART" id="SM00354">
    <property type="entry name" value="HTH_LACI"/>
    <property type="match status" value="1"/>
</dbReference>
<keyword evidence="1" id="KW-0805">Transcription regulation</keyword>
<sequence length="330" mass="38121">MTTLKKVAEDAKVSITTVSRILNNDSSLSVAEKTRKRVLESARKLGYRKKTFEFPLFNIAFLYWLTKETEIEDVYFREMREEIENEAKKYNIEITCYTIEEGIDVVPKNIQGFIAVGSFKEKELNTLKEVTQNGVFIDTSPEATKYDSVRPDLYEITDHAIEYFIKSGHNEIGFIGGTFVDRDSETDFPDIRETQFRKKMKDMNLLDERYIYTSRGFTFKNGVSLMEKAIFELKDQMPTAFFVASDAIALGCLQVLNKRGYSVPKRVSIISINDISLAKYVTPPLTTFRINMSALVSNALKLLSEQILEERQYRKKLFIESDLIIRKTTR</sequence>
<dbReference type="PROSITE" id="PS50932">
    <property type="entry name" value="HTH_LACI_2"/>
    <property type="match status" value="1"/>
</dbReference>
<dbReference type="AlphaFoldDB" id="A0A5R9C070"/>
<dbReference type="CDD" id="cd01392">
    <property type="entry name" value="HTH_LacI"/>
    <property type="match status" value="1"/>
</dbReference>
<dbReference type="GO" id="GO:0000976">
    <property type="term" value="F:transcription cis-regulatory region binding"/>
    <property type="evidence" value="ECO:0007669"/>
    <property type="project" value="TreeGrafter"/>
</dbReference>
<dbReference type="SUPFAM" id="SSF53822">
    <property type="entry name" value="Periplasmic binding protein-like I"/>
    <property type="match status" value="1"/>
</dbReference>
<protein>
    <submittedName>
        <fullName evidence="5">LacI family DNA-binding transcriptional regulator</fullName>
    </submittedName>
</protein>
<accession>A0A5R9C070</accession>
<evidence type="ECO:0000256" key="3">
    <source>
        <dbReference type="ARBA" id="ARBA00023163"/>
    </source>
</evidence>
<dbReference type="OrthoDB" id="9796186at2"/>
<comment type="caution">
    <text evidence="5">The sequence shown here is derived from an EMBL/GenBank/DDBJ whole genome shotgun (WGS) entry which is preliminary data.</text>
</comment>
<organism evidence="5 6">
    <name type="scientific">Marinilactibacillus psychrotolerans</name>
    <dbReference type="NCBI Taxonomy" id="191770"/>
    <lineage>
        <taxon>Bacteria</taxon>
        <taxon>Bacillati</taxon>
        <taxon>Bacillota</taxon>
        <taxon>Bacilli</taxon>
        <taxon>Lactobacillales</taxon>
        <taxon>Carnobacteriaceae</taxon>
        <taxon>Marinilactibacillus</taxon>
    </lineage>
</organism>
<evidence type="ECO:0000256" key="2">
    <source>
        <dbReference type="ARBA" id="ARBA00023125"/>
    </source>
</evidence>
<evidence type="ECO:0000313" key="6">
    <source>
        <dbReference type="Proteomes" id="UP000307201"/>
    </source>
</evidence>
<proteinExistence type="predicted"/>
<dbReference type="Gene3D" id="1.10.260.40">
    <property type="entry name" value="lambda repressor-like DNA-binding domains"/>
    <property type="match status" value="1"/>
</dbReference>
<reference evidence="5 6" key="1">
    <citation type="submission" date="2019-05" db="EMBL/GenBank/DDBJ databases">
        <title>The metagenome of a microbial culture collection derived from dairy environment covers the genomic content of the human microbiome.</title>
        <authorList>
            <person name="Roder T."/>
            <person name="Wuthrich D."/>
            <person name="Sattari Z."/>
            <person name="Von Ah U."/>
            <person name="Bar C."/>
            <person name="Ronchi F."/>
            <person name="Macpherson A.J."/>
            <person name="Ganal-Vonarburg S.C."/>
            <person name="Bruggmann R."/>
            <person name="Vergeres G."/>
        </authorList>
    </citation>
    <scope>NUCLEOTIDE SEQUENCE [LARGE SCALE GENOMIC DNA]</scope>
    <source>
        <strain evidence="5 6">FAM 24235</strain>
    </source>
</reference>
<feature type="domain" description="HTH lacI-type" evidence="4">
    <location>
        <begin position="2"/>
        <end position="48"/>
    </location>
</feature>
<dbReference type="SUPFAM" id="SSF47413">
    <property type="entry name" value="lambda repressor-like DNA-binding domains"/>
    <property type="match status" value="1"/>
</dbReference>
<evidence type="ECO:0000313" key="5">
    <source>
        <dbReference type="EMBL" id="TLQ06075.1"/>
    </source>
</evidence>
<keyword evidence="3" id="KW-0804">Transcription</keyword>
<name>A0A5R9C070_9LACT</name>
<evidence type="ECO:0000259" key="4">
    <source>
        <dbReference type="PROSITE" id="PS50932"/>
    </source>
</evidence>
<dbReference type="EMBL" id="VBTE01000040">
    <property type="protein sequence ID" value="TLQ06075.1"/>
    <property type="molecule type" value="Genomic_DNA"/>
</dbReference>
<evidence type="ECO:0000256" key="1">
    <source>
        <dbReference type="ARBA" id="ARBA00023015"/>
    </source>
</evidence>
<dbReference type="InterPro" id="IPR046335">
    <property type="entry name" value="LacI/GalR-like_sensor"/>
</dbReference>
<dbReference type="PANTHER" id="PTHR30146:SF149">
    <property type="entry name" value="HTH-TYPE TRANSCRIPTIONAL REGULATOR EBGR"/>
    <property type="match status" value="1"/>
</dbReference>
<dbReference type="Gene3D" id="3.40.50.2300">
    <property type="match status" value="2"/>
</dbReference>
<dbReference type="GO" id="GO:0003700">
    <property type="term" value="F:DNA-binding transcription factor activity"/>
    <property type="evidence" value="ECO:0007669"/>
    <property type="project" value="TreeGrafter"/>
</dbReference>
<dbReference type="InterPro" id="IPR010982">
    <property type="entry name" value="Lambda_DNA-bd_dom_sf"/>
</dbReference>
<dbReference type="PANTHER" id="PTHR30146">
    <property type="entry name" value="LACI-RELATED TRANSCRIPTIONAL REPRESSOR"/>
    <property type="match status" value="1"/>
</dbReference>
<dbReference type="RefSeq" id="WP_138472697.1">
    <property type="nucleotide sequence ID" value="NZ_VBTE01000040.1"/>
</dbReference>
<dbReference type="InterPro" id="IPR000843">
    <property type="entry name" value="HTH_LacI"/>
</dbReference>